<reference evidence="4 5" key="1">
    <citation type="submission" date="2018-02" db="EMBL/GenBank/DDBJ databases">
        <title>Complete genome sequencing of Faecalibacterium prausnitzii strains isolated from the human gut.</title>
        <authorList>
            <person name="Fitzgerald B.C."/>
            <person name="Shkoporov A.N."/>
            <person name="Ross P.R."/>
            <person name="Hill C."/>
        </authorList>
    </citation>
    <scope>NUCLEOTIDE SEQUENCE [LARGE SCALE GENOMIC DNA]</scope>
    <source>
        <strain evidence="4 5">APC942/31-1</strain>
    </source>
</reference>
<dbReference type="InterPro" id="IPR010327">
    <property type="entry name" value="FldB/FldC_alpha/beta"/>
</dbReference>
<dbReference type="PANTHER" id="PTHR30548">
    <property type="entry name" value="2-HYDROXYGLUTARYL-COA DEHYDRATASE, D-COMPONENT-RELATED"/>
    <property type="match status" value="1"/>
</dbReference>
<protein>
    <submittedName>
        <fullName evidence="4">2-hydroxyacyl-CoA dehydratase</fullName>
    </submittedName>
</protein>
<accession>A0A367G428</accession>
<evidence type="ECO:0000256" key="2">
    <source>
        <dbReference type="ARBA" id="ARBA00005806"/>
    </source>
</evidence>
<dbReference type="EMBL" id="PSQG01000005">
    <property type="protein sequence ID" value="RCH45258.1"/>
    <property type="molecule type" value="Genomic_DNA"/>
</dbReference>
<dbReference type="AlphaFoldDB" id="A0A367G428"/>
<dbReference type="PANTHER" id="PTHR30548:SF2">
    <property type="entry name" value="2-HYDROXYACYL-COA DEHYDRATASE,D-COMPONENT"/>
    <property type="match status" value="1"/>
</dbReference>
<dbReference type="GO" id="GO:0051536">
    <property type="term" value="F:iron-sulfur cluster binding"/>
    <property type="evidence" value="ECO:0007669"/>
    <property type="project" value="UniProtKB-KW"/>
</dbReference>
<evidence type="ECO:0000313" key="5">
    <source>
        <dbReference type="Proteomes" id="UP000253208"/>
    </source>
</evidence>
<proteinExistence type="inferred from homology"/>
<dbReference type="Pfam" id="PF06050">
    <property type="entry name" value="HGD-D"/>
    <property type="match status" value="1"/>
</dbReference>
<keyword evidence="3" id="KW-0479">Metal-binding</keyword>
<comment type="caution">
    <text evidence="4">The sequence shown here is derived from an EMBL/GenBank/DDBJ whole genome shotgun (WGS) entry which is preliminary data.</text>
</comment>
<evidence type="ECO:0000313" key="4">
    <source>
        <dbReference type="EMBL" id="RCH45258.1"/>
    </source>
</evidence>
<evidence type="ECO:0000256" key="3">
    <source>
        <dbReference type="ARBA" id="ARBA00023014"/>
    </source>
</evidence>
<dbReference type="Gene3D" id="3.40.50.11890">
    <property type="match status" value="1"/>
</dbReference>
<gene>
    <name evidence="4" type="ORF">C4886_04955</name>
</gene>
<dbReference type="GO" id="GO:0016836">
    <property type="term" value="F:hydro-lyase activity"/>
    <property type="evidence" value="ECO:0007669"/>
    <property type="project" value="UniProtKB-ARBA"/>
</dbReference>
<dbReference type="RefSeq" id="WP_092073479.1">
    <property type="nucleotide sequence ID" value="NZ_PSQG01000005.1"/>
</dbReference>
<name>A0A367G428_9FIRM</name>
<dbReference type="Gene3D" id="3.40.50.11900">
    <property type="match status" value="1"/>
</dbReference>
<sequence>MDIIKKFGDMVGEKSIRDPEKARKLLLTGYRLQEKRLQLFPDRKLPASGQYVARVVMQNIIKALAKPDDTALVSIFVPGELLTAAGITPYSVEAMSCFIAGTRCEQAFLAQTESEGFPETMCSYHRVFLGASMTGLVPKPKCTIYTNLACDGNMMTFPYLKQKYQIPGFYIDVPYEKNQDSISYVADQLRELKKFLEDVGGKKISEQSVQRAVANSNEAASYYSSQLALRKDHDPVTSLTNELYAIFMCHLLAGSEESLKYTKMLLEDVKKAPKGEGLHILWMHMMPFLQEPVKDVFNYSQNVHIRACDFVADGFQRMQASDPYEALAEKMVNCIYNGSVKQRIRRAQELANLTEADGGILFAHWGCKGTIGASSLIKNSLENAGLPTMVLDGDGCNPANSSDGQVSTRLQAYLEMLSEGKEEKRS</sequence>
<keyword evidence="3" id="KW-0408">Iron</keyword>
<keyword evidence="3" id="KW-0411">Iron-sulfur</keyword>
<dbReference type="Proteomes" id="UP000253208">
    <property type="component" value="Unassembled WGS sequence"/>
</dbReference>
<comment type="similarity">
    <text evidence="2">Belongs to the FldB/FldC dehydratase alpha/beta subunit family.</text>
</comment>
<evidence type="ECO:0000256" key="1">
    <source>
        <dbReference type="ARBA" id="ARBA00001966"/>
    </source>
</evidence>
<organism evidence="4 5">
    <name type="scientific">Blautia obeum</name>
    <dbReference type="NCBI Taxonomy" id="40520"/>
    <lineage>
        <taxon>Bacteria</taxon>
        <taxon>Bacillati</taxon>
        <taxon>Bacillota</taxon>
        <taxon>Clostridia</taxon>
        <taxon>Lachnospirales</taxon>
        <taxon>Lachnospiraceae</taxon>
        <taxon>Blautia</taxon>
    </lineage>
</organism>
<comment type="cofactor">
    <cofactor evidence="1">
        <name>[4Fe-4S] cluster</name>
        <dbReference type="ChEBI" id="CHEBI:49883"/>
    </cofactor>
</comment>